<dbReference type="RefSeq" id="WP_117156829.1">
    <property type="nucleotide sequence ID" value="NZ_BMLG01000023.1"/>
</dbReference>
<evidence type="ECO:0000313" key="1">
    <source>
        <dbReference type="EMBL" id="GGM40422.1"/>
    </source>
</evidence>
<protein>
    <submittedName>
        <fullName evidence="1">Uncharacterized protein</fullName>
    </submittedName>
</protein>
<dbReference type="Proteomes" id="UP000618460">
    <property type="component" value="Unassembled WGS sequence"/>
</dbReference>
<keyword evidence="2" id="KW-1185">Reference proteome</keyword>
<evidence type="ECO:0000313" key="2">
    <source>
        <dbReference type="Proteomes" id="UP000618460"/>
    </source>
</evidence>
<proteinExistence type="predicted"/>
<name>A0A917WY77_9BACI</name>
<dbReference type="OrthoDB" id="2879095at2"/>
<sequence>MKQEILMVKIQNAIKEGKSYYEATKGNWRINKARLDYIQYVVGVDRGDIVCAYNPKNWYQVEEGTEMGRSYFYGKEVDDNLLCKMQESKELLNKKFGRGQAVGYASLSEILSAKDCTRK</sequence>
<accession>A0A917WY77</accession>
<dbReference type="EMBL" id="BMLG01000023">
    <property type="protein sequence ID" value="GGM40422.1"/>
    <property type="molecule type" value="Genomic_DNA"/>
</dbReference>
<reference evidence="1" key="1">
    <citation type="journal article" date="2014" name="Int. J. Syst. Evol. Microbiol.">
        <title>Complete genome sequence of Corynebacterium casei LMG S-19264T (=DSM 44701T), isolated from a smear-ripened cheese.</title>
        <authorList>
            <consortium name="US DOE Joint Genome Institute (JGI-PGF)"/>
            <person name="Walter F."/>
            <person name="Albersmeier A."/>
            <person name="Kalinowski J."/>
            <person name="Ruckert C."/>
        </authorList>
    </citation>
    <scope>NUCLEOTIDE SEQUENCE</scope>
    <source>
        <strain evidence="1">CGMCC 1.6333</strain>
    </source>
</reference>
<gene>
    <name evidence="1" type="ORF">GCM10011351_28200</name>
</gene>
<reference evidence="1" key="2">
    <citation type="submission" date="2020-09" db="EMBL/GenBank/DDBJ databases">
        <authorList>
            <person name="Sun Q."/>
            <person name="Zhou Y."/>
        </authorList>
    </citation>
    <scope>NUCLEOTIDE SEQUENCE</scope>
    <source>
        <strain evidence="1">CGMCC 1.6333</strain>
    </source>
</reference>
<dbReference type="AlphaFoldDB" id="A0A917WY77"/>
<organism evidence="1 2">
    <name type="scientific">Paraliobacillus quinghaiensis</name>
    <dbReference type="NCBI Taxonomy" id="470815"/>
    <lineage>
        <taxon>Bacteria</taxon>
        <taxon>Bacillati</taxon>
        <taxon>Bacillota</taxon>
        <taxon>Bacilli</taxon>
        <taxon>Bacillales</taxon>
        <taxon>Bacillaceae</taxon>
        <taxon>Paraliobacillus</taxon>
    </lineage>
</organism>
<comment type="caution">
    <text evidence="1">The sequence shown here is derived from an EMBL/GenBank/DDBJ whole genome shotgun (WGS) entry which is preliminary data.</text>
</comment>